<evidence type="ECO:0000313" key="2">
    <source>
        <dbReference type="Proteomes" id="UP000424462"/>
    </source>
</evidence>
<keyword evidence="2" id="KW-1185">Reference proteome</keyword>
<dbReference type="Proteomes" id="UP000424462">
    <property type="component" value="Chromosome"/>
</dbReference>
<dbReference type="EMBL" id="CP046455">
    <property type="protein sequence ID" value="QGU07972.1"/>
    <property type="molecule type" value="Genomic_DNA"/>
</dbReference>
<dbReference type="AlphaFoldDB" id="A0A6B8VQZ6"/>
<proteinExistence type="predicted"/>
<organism evidence="1 2">
    <name type="scientific">Corynebacterium occultum</name>
    <dbReference type="NCBI Taxonomy" id="2675219"/>
    <lineage>
        <taxon>Bacteria</taxon>
        <taxon>Bacillati</taxon>
        <taxon>Actinomycetota</taxon>
        <taxon>Actinomycetes</taxon>
        <taxon>Mycobacteriales</taxon>
        <taxon>Corynebacteriaceae</taxon>
        <taxon>Corynebacterium</taxon>
    </lineage>
</organism>
<protein>
    <submittedName>
        <fullName evidence="1">Uncharacterized protein</fullName>
    </submittedName>
</protein>
<evidence type="ECO:0000313" key="1">
    <source>
        <dbReference type="EMBL" id="QGU07972.1"/>
    </source>
</evidence>
<name>A0A6B8VQZ6_9CORY</name>
<gene>
    <name evidence="1" type="ORF">COCCU_10265</name>
</gene>
<dbReference type="KEGG" id="cok:COCCU_10265"/>
<sequence>MLFSHLENVDEAFKLRHFADTERNMVATVFKSIHERRHFFRNWFM</sequence>
<accession>A0A6B8VQZ6</accession>
<reference evidence="1 2" key="1">
    <citation type="submission" date="2019-11" db="EMBL/GenBank/DDBJ databases">
        <title>Complete genome sequence of Corynebacterium kalinowskii 1959, a novel Corynebacterium species isolated from soil of a small paddock in Vilsendorf, Germany.</title>
        <authorList>
            <person name="Schaffert L."/>
            <person name="Ruwe M."/>
            <person name="Milse J."/>
            <person name="Hanuschka K."/>
            <person name="Ortseifen V."/>
            <person name="Droste J."/>
            <person name="Brandt D."/>
            <person name="Schlueter L."/>
            <person name="Kutter Y."/>
            <person name="Vinke S."/>
            <person name="Viehoefer P."/>
            <person name="Jacob L."/>
            <person name="Luebke N.-C."/>
            <person name="Schulte-Berndt E."/>
            <person name="Hain C."/>
            <person name="Linder M."/>
            <person name="Schmidt P."/>
            <person name="Wollenschlaeger L."/>
            <person name="Luttermann T."/>
            <person name="Thieme E."/>
            <person name="Hassa J."/>
            <person name="Haak M."/>
            <person name="Wittchen M."/>
            <person name="Mentz A."/>
            <person name="Persicke M."/>
            <person name="Busche T."/>
            <person name="Ruckert C."/>
        </authorList>
    </citation>
    <scope>NUCLEOTIDE SEQUENCE [LARGE SCALE GENOMIC DNA]</scope>
    <source>
        <strain evidence="1 2">2039</strain>
    </source>
</reference>